<accession>A0A261XX97</accession>
<dbReference type="SMART" id="SM00636">
    <property type="entry name" value="Glyco_18"/>
    <property type="match status" value="1"/>
</dbReference>
<dbReference type="Gene3D" id="2.10.10.20">
    <property type="entry name" value="Carbohydrate-binding module superfamily 5/12"/>
    <property type="match status" value="1"/>
</dbReference>
<feature type="chain" id="PRO_5012695351" description="GH18 domain-containing protein" evidence="10">
    <location>
        <begin position="19"/>
        <end position="563"/>
    </location>
</feature>
<comment type="catalytic activity">
    <reaction evidence="1">
        <text>Random endo-hydrolysis of N-acetyl-beta-D-glucosaminide (1-&gt;4)-beta-linkages in chitin and chitodextrins.</text>
        <dbReference type="EC" id="3.2.1.14"/>
    </reaction>
</comment>
<proteinExistence type="inferred from homology"/>
<evidence type="ECO:0000256" key="6">
    <source>
        <dbReference type="ARBA" id="ARBA00023326"/>
    </source>
</evidence>
<dbReference type="SUPFAM" id="SSF51055">
    <property type="entry name" value="Carbohydrate binding domain"/>
    <property type="match status" value="1"/>
</dbReference>
<evidence type="ECO:0000259" key="11">
    <source>
        <dbReference type="PROSITE" id="PS51910"/>
    </source>
</evidence>
<keyword evidence="4" id="KW-0119">Carbohydrate metabolism</keyword>
<dbReference type="InterPro" id="IPR003610">
    <property type="entry name" value="CBM5/12"/>
</dbReference>
<evidence type="ECO:0000256" key="2">
    <source>
        <dbReference type="ARBA" id="ARBA00022801"/>
    </source>
</evidence>
<dbReference type="SUPFAM" id="SSF54556">
    <property type="entry name" value="Chitinase insertion domain"/>
    <property type="match status" value="1"/>
</dbReference>
<gene>
    <name evidence="12" type="ORF">BZG36_04617</name>
</gene>
<comment type="caution">
    <text evidence="12">The sequence shown here is derived from an EMBL/GenBank/DDBJ whole genome shotgun (WGS) entry which is preliminary data.</text>
</comment>
<evidence type="ECO:0000256" key="7">
    <source>
        <dbReference type="RuleBase" id="RU000489"/>
    </source>
</evidence>
<keyword evidence="6" id="KW-0624">Polysaccharide degradation</keyword>
<dbReference type="OrthoDB" id="76388at2759"/>
<dbReference type="InterPro" id="IPR029070">
    <property type="entry name" value="Chitinase_insertion_sf"/>
</dbReference>
<evidence type="ECO:0000313" key="12">
    <source>
        <dbReference type="EMBL" id="OZJ02948.1"/>
    </source>
</evidence>
<dbReference type="InterPro" id="IPR001579">
    <property type="entry name" value="Glyco_hydro_18_chit_AS"/>
</dbReference>
<evidence type="ECO:0000256" key="9">
    <source>
        <dbReference type="SAM" id="MobiDB-lite"/>
    </source>
</evidence>
<dbReference type="GO" id="GO:0008061">
    <property type="term" value="F:chitin binding"/>
    <property type="evidence" value="ECO:0007669"/>
    <property type="project" value="InterPro"/>
</dbReference>
<evidence type="ECO:0000256" key="3">
    <source>
        <dbReference type="ARBA" id="ARBA00023024"/>
    </source>
</evidence>
<evidence type="ECO:0000313" key="13">
    <source>
        <dbReference type="Proteomes" id="UP000242875"/>
    </source>
</evidence>
<feature type="region of interest" description="Disordered" evidence="9">
    <location>
        <begin position="379"/>
        <end position="410"/>
    </location>
</feature>
<dbReference type="CDD" id="cd12215">
    <property type="entry name" value="ChiC_BD"/>
    <property type="match status" value="1"/>
</dbReference>
<evidence type="ECO:0000256" key="10">
    <source>
        <dbReference type="SAM" id="SignalP"/>
    </source>
</evidence>
<keyword evidence="2 7" id="KW-0378">Hydrolase</keyword>
<dbReference type="PROSITE" id="PS01095">
    <property type="entry name" value="GH18_1"/>
    <property type="match status" value="1"/>
</dbReference>
<dbReference type="SUPFAM" id="SSF51445">
    <property type="entry name" value="(Trans)glycosidases"/>
    <property type="match status" value="1"/>
</dbReference>
<dbReference type="GO" id="GO:0030246">
    <property type="term" value="F:carbohydrate binding"/>
    <property type="evidence" value="ECO:0007669"/>
    <property type="project" value="InterPro"/>
</dbReference>
<dbReference type="Pfam" id="PF02839">
    <property type="entry name" value="CBM_5_12"/>
    <property type="match status" value="1"/>
</dbReference>
<name>A0A261XX97_9FUNG</name>
<dbReference type="GO" id="GO:0008843">
    <property type="term" value="F:endochitinase activity"/>
    <property type="evidence" value="ECO:0007669"/>
    <property type="project" value="UniProtKB-EC"/>
</dbReference>
<dbReference type="InterPro" id="IPR017853">
    <property type="entry name" value="GH"/>
</dbReference>
<evidence type="ECO:0000256" key="5">
    <source>
        <dbReference type="ARBA" id="ARBA00023295"/>
    </source>
</evidence>
<dbReference type="InterPro" id="IPR050314">
    <property type="entry name" value="Glycosyl_Hydrlase_18"/>
</dbReference>
<comment type="similarity">
    <text evidence="8">Belongs to the glycosyl hydrolase 18 family.</text>
</comment>
<dbReference type="PANTHER" id="PTHR11177:SF392">
    <property type="entry name" value="HAP41P"/>
    <property type="match status" value="1"/>
</dbReference>
<dbReference type="AlphaFoldDB" id="A0A261XX97"/>
<dbReference type="InterPro" id="IPR011583">
    <property type="entry name" value="Chitinase_II/V-like_cat"/>
</dbReference>
<feature type="compositionally biased region" description="Low complexity" evidence="9">
    <location>
        <begin position="381"/>
        <end position="410"/>
    </location>
</feature>
<feature type="region of interest" description="Disordered" evidence="9">
    <location>
        <begin position="449"/>
        <end position="512"/>
    </location>
</feature>
<dbReference type="GO" id="GO:0006032">
    <property type="term" value="P:chitin catabolic process"/>
    <property type="evidence" value="ECO:0007669"/>
    <property type="project" value="UniProtKB-KW"/>
</dbReference>
<dbReference type="Proteomes" id="UP000242875">
    <property type="component" value="Unassembled WGS sequence"/>
</dbReference>
<evidence type="ECO:0000256" key="4">
    <source>
        <dbReference type="ARBA" id="ARBA00023277"/>
    </source>
</evidence>
<feature type="compositionally biased region" description="Low complexity" evidence="9">
    <location>
        <begin position="465"/>
        <end position="512"/>
    </location>
</feature>
<dbReference type="Gene3D" id="3.20.20.80">
    <property type="entry name" value="Glycosidases"/>
    <property type="match status" value="1"/>
</dbReference>
<dbReference type="PANTHER" id="PTHR11177">
    <property type="entry name" value="CHITINASE"/>
    <property type="match status" value="1"/>
</dbReference>
<organism evidence="12 13">
    <name type="scientific">Bifiguratus adelaidae</name>
    <dbReference type="NCBI Taxonomy" id="1938954"/>
    <lineage>
        <taxon>Eukaryota</taxon>
        <taxon>Fungi</taxon>
        <taxon>Fungi incertae sedis</taxon>
        <taxon>Mucoromycota</taxon>
        <taxon>Mucoromycotina</taxon>
        <taxon>Endogonomycetes</taxon>
        <taxon>Endogonales</taxon>
        <taxon>Endogonales incertae sedis</taxon>
        <taxon>Bifiguratus</taxon>
    </lineage>
</organism>
<dbReference type="GO" id="GO:0000272">
    <property type="term" value="P:polysaccharide catabolic process"/>
    <property type="evidence" value="ECO:0007669"/>
    <property type="project" value="UniProtKB-KW"/>
</dbReference>
<dbReference type="GO" id="GO:0005576">
    <property type="term" value="C:extracellular region"/>
    <property type="evidence" value="ECO:0007669"/>
    <property type="project" value="InterPro"/>
</dbReference>
<keyword evidence="10" id="KW-0732">Signal</keyword>
<sequence length="563" mass="58511">MSRLGLLALTAKWSSVYTTAYWADWTGYSPSSVDFSSITHLQYAFSVIDSSLLPNTPSQLSSMVSAAHAANTKATLSIGGWGGSGYFSPAVATSTSRTNLVNAVVNLVNTYSLDGVDFDWEYPGQAGNCGNQVSSADTANYLLFLQQLRSALGTSKTITAATFTLPFADASGNPSADVSGFANAFDWINIMTYDLNGIWGTTTGVNSPLTGGQGYFPADMSVDKAITQWHSAGMPYNKMTVGTAFYGHYMTSVSSMANNAPSDVWVPVKGGSTALNCNGDGLGGTYTWSQIRSQYLTSDTNAASGWIRQFDPITQTPWLFQSSTNTFLSYDDPQSLQVKVNYAGCMSLKGMMLWEISQDNGELLPVLNRVSQVPAGSNCIGSASSGGSSSTTTTTTTSKSSTSTSPPLQTSSGACSVAAWNSATVYNGGAQVSYGGHLWTAQWWTQGDTPGGSQGVWKDNGPCGASSTASITSTTSSASTTKSTTTTTTSQTSTTTTKTTTSASPTSTSTACTASNQGQYICTASGSSANYQICNNGAWVSGTCGTGTVCIQSGSSITCGYPA</sequence>
<feature type="signal peptide" evidence="10">
    <location>
        <begin position="1"/>
        <end position="18"/>
    </location>
</feature>
<evidence type="ECO:0000256" key="8">
    <source>
        <dbReference type="RuleBase" id="RU004453"/>
    </source>
</evidence>
<dbReference type="SMART" id="SM00495">
    <property type="entry name" value="ChtBD3"/>
    <property type="match status" value="1"/>
</dbReference>
<reference evidence="12 13" key="1">
    <citation type="journal article" date="2017" name="Mycologia">
        <title>Bifiguratus adelaidae, gen. et sp. nov., a new member of Mucoromycotina in endophytic and soil-dwelling habitats.</title>
        <authorList>
            <person name="Torres-Cruz T.J."/>
            <person name="Billingsley Tobias T.L."/>
            <person name="Almatruk M."/>
            <person name="Hesse C."/>
            <person name="Kuske C.R."/>
            <person name="Desiro A."/>
            <person name="Benucci G.M."/>
            <person name="Bonito G."/>
            <person name="Stajich J.E."/>
            <person name="Dunlap C."/>
            <person name="Arnold A.E."/>
            <person name="Porras-Alfaro A."/>
        </authorList>
    </citation>
    <scope>NUCLEOTIDE SEQUENCE [LARGE SCALE GENOMIC DNA]</scope>
    <source>
        <strain evidence="12 13">AZ0501</strain>
    </source>
</reference>
<dbReference type="EMBL" id="MVBO01000114">
    <property type="protein sequence ID" value="OZJ02948.1"/>
    <property type="molecule type" value="Genomic_DNA"/>
</dbReference>
<dbReference type="InterPro" id="IPR036573">
    <property type="entry name" value="CBM_sf_5/12"/>
</dbReference>
<keyword evidence="5 7" id="KW-0326">Glycosidase</keyword>
<evidence type="ECO:0000256" key="1">
    <source>
        <dbReference type="ARBA" id="ARBA00000822"/>
    </source>
</evidence>
<dbReference type="Gene3D" id="3.10.50.10">
    <property type="match status" value="1"/>
</dbReference>
<dbReference type="InterPro" id="IPR001223">
    <property type="entry name" value="Glyco_hydro18_cat"/>
</dbReference>
<keyword evidence="3" id="KW-0146">Chitin degradation</keyword>
<feature type="domain" description="GH18" evidence="11">
    <location>
        <begin position="12"/>
        <end position="377"/>
    </location>
</feature>
<dbReference type="PROSITE" id="PS51910">
    <property type="entry name" value="GH18_2"/>
    <property type="match status" value="1"/>
</dbReference>
<protein>
    <recommendedName>
        <fullName evidence="11">GH18 domain-containing protein</fullName>
    </recommendedName>
</protein>
<dbReference type="Pfam" id="PF00704">
    <property type="entry name" value="Glyco_hydro_18"/>
    <property type="match status" value="1"/>
</dbReference>
<keyword evidence="13" id="KW-1185">Reference proteome</keyword>